<accession>A0A8R1HSD1</accession>
<evidence type="ECO:0000256" key="7">
    <source>
        <dbReference type="SAM" id="MobiDB-lite"/>
    </source>
</evidence>
<feature type="region of interest" description="Disordered" evidence="7">
    <location>
        <begin position="906"/>
        <end position="926"/>
    </location>
</feature>
<evidence type="ECO:0000313" key="8">
    <source>
        <dbReference type="EnsemblMetazoa" id="CJA10383b.1"/>
    </source>
</evidence>
<dbReference type="SUPFAM" id="SSF56059">
    <property type="entry name" value="Glutathione synthetase ATP-binding domain-like"/>
    <property type="match status" value="1"/>
</dbReference>
<dbReference type="PANTHER" id="PTHR12241:SF145">
    <property type="entry name" value="TUBULIN POLYGLUTAMYLASE TTLL5"/>
    <property type="match status" value="1"/>
</dbReference>
<name>A0A8R1HSD1_CAEJA</name>
<dbReference type="Proteomes" id="UP000005237">
    <property type="component" value="Unassembled WGS sequence"/>
</dbReference>
<keyword evidence="3" id="KW-0547">Nucleotide-binding</keyword>
<dbReference type="Pfam" id="PF03133">
    <property type="entry name" value="TTL"/>
    <property type="match status" value="1"/>
</dbReference>
<evidence type="ECO:0000256" key="2">
    <source>
        <dbReference type="ARBA" id="ARBA00022598"/>
    </source>
</evidence>
<comment type="catalytic activity">
    <reaction evidence="6">
        <text>L-glutamyl-[protein] + L-glutamate + ATP = gamma-L-glutamyl-L-glutamyl-[protein] + ADP + phosphate + H(+)</text>
        <dbReference type="Rhea" id="RHEA:60144"/>
        <dbReference type="Rhea" id="RHEA-COMP:10208"/>
        <dbReference type="Rhea" id="RHEA-COMP:15517"/>
        <dbReference type="ChEBI" id="CHEBI:15378"/>
        <dbReference type="ChEBI" id="CHEBI:29973"/>
        <dbReference type="ChEBI" id="CHEBI:29985"/>
        <dbReference type="ChEBI" id="CHEBI:30616"/>
        <dbReference type="ChEBI" id="CHEBI:43474"/>
        <dbReference type="ChEBI" id="CHEBI:143622"/>
        <dbReference type="ChEBI" id="CHEBI:456216"/>
    </reaction>
    <physiologicalReaction direction="left-to-right" evidence="6">
        <dbReference type="Rhea" id="RHEA:60145"/>
    </physiologicalReaction>
</comment>
<evidence type="ECO:0000256" key="5">
    <source>
        <dbReference type="ARBA" id="ARBA00041448"/>
    </source>
</evidence>
<evidence type="ECO:0000313" key="9">
    <source>
        <dbReference type="Proteomes" id="UP000005237"/>
    </source>
</evidence>
<dbReference type="AlphaFoldDB" id="A0A8R1HSD1"/>
<evidence type="ECO:0000256" key="6">
    <source>
        <dbReference type="ARBA" id="ARBA00049274"/>
    </source>
</evidence>
<dbReference type="SUPFAM" id="SSF52949">
    <property type="entry name" value="Macro domain-like"/>
    <property type="match status" value="1"/>
</dbReference>
<comment type="similarity">
    <text evidence="1">Belongs to the tubulin--tyrosine ligase family.</text>
</comment>
<keyword evidence="4" id="KW-0067">ATP-binding</keyword>
<dbReference type="GO" id="GO:0070740">
    <property type="term" value="F:tubulin-glutamic acid ligase activity"/>
    <property type="evidence" value="ECO:0007669"/>
    <property type="project" value="TreeGrafter"/>
</dbReference>
<dbReference type="GO" id="GO:0005524">
    <property type="term" value="F:ATP binding"/>
    <property type="evidence" value="ECO:0007669"/>
    <property type="project" value="UniProtKB-KW"/>
</dbReference>
<keyword evidence="2" id="KW-0436">Ligase</keyword>
<dbReference type="GO" id="GO:0000226">
    <property type="term" value="P:microtubule cytoskeleton organization"/>
    <property type="evidence" value="ECO:0007669"/>
    <property type="project" value="TreeGrafter"/>
</dbReference>
<feature type="compositionally biased region" description="Low complexity" evidence="7">
    <location>
        <begin position="1019"/>
        <end position="1043"/>
    </location>
</feature>
<sequence>MTSEISPKNGSEIEFVIKTPSYCHEKEVRINVPIPLPEYTYLEDWMGKLRSQPSGKFLDYEEAKESLRKFIYNETVKYENQKVKLALKKHSELGLPVFYQLPKKPDARRKTAVPFEEKFTFVVEQSSSENLLTLMRMEVFMKKQMTDMIRARNWEVDQLSKQCEKLVAETGDSDMHPHKISLLNEKLRQVHTTYSFQVADLSDSQKAKYRKAVDSLYTRGSIPAEFLDDVVLDDHAIPRPVENVASADGVNESFTIYIGSQLKSMHNMCLVTVDRLTDLCQTLEGDWTTSSRLEMATKLYSRNLSATTLLVQKDPIMHVSSSSDFFKICEQSTELHFDNLGEQLKKVAKSNRERNAWRADRIDEETAKLISEGKTPPEQPAIASALRQDSTCTVGDVYITKHSNLHKVQIVYHLVVDEALQSAEINSRHPCLAGVRNIIRTAARYNTNTIHIPLLLIDRPEESTTIAWCLKRAEMLFKCVKGYLMEVSQSPLPDERAEPNEYLVSRGKKNRDADYLLFSADALLHISHDAKVSEKYTWLGERLRLTFKMMRSDSRLIRTMCHSHGLMQCSSKNPSVNFIWMGAPVKSVKMRELMPWQRLNQFPRSTELTKKDRLYENIERSKSIFGAAFDFIPEFYITPRENKTMSIAFDRVAQEAAASGGQLCFPGEFIVKPTNSRQGKGIFFANSMADIPAEGPLLVSRYLKDPYLVNNHKFDLRIYVAVTSFFPLVAYIYSEGLARLASMPYDSSASSDSNEFVHLTNYSINKFSTSFVRNESMTAEDLGHKWTLGALLRYMENEGKDAKLLMLRIEDLIVKSLLSVQNSVATASRTYLRFAGTNYELFGFDVLVDQNLKPWLLEVNLSPSLACDAPLDSLLKTRLVADLLNLACIPLLDRKIIDSVTPALRKSMNQREEEPETSETEELEMDPKCAKTLKRRPVGLKRSVYNKKLASGTTSLIPNAEKKFDQIVRKVELEEERRGDFIRVFPRSDTWAMYSPVMEDLGNDDFDERLSTEIVAKKSSSSSSSSTSTTRGSSRNTSPSSSLDPDELSDLFHEVMLNSEKFPSLAEVPAEIREILAPWYEDAAEYTKKITQEGETYAAKLPVIRATARLRTKSCAESYEVKKVQMAKKKEEAAAAAAAAASAVAVAVKENVPTATGQRV</sequence>
<evidence type="ECO:0000256" key="3">
    <source>
        <dbReference type="ARBA" id="ARBA00022741"/>
    </source>
</evidence>
<dbReference type="GO" id="GO:0036064">
    <property type="term" value="C:ciliary basal body"/>
    <property type="evidence" value="ECO:0007669"/>
    <property type="project" value="TreeGrafter"/>
</dbReference>
<dbReference type="Gene3D" id="3.30.470.20">
    <property type="entry name" value="ATP-grasp fold, B domain"/>
    <property type="match status" value="1"/>
</dbReference>
<dbReference type="PANTHER" id="PTHR12241">
    <property type="entry name" value="TUBULIN POLYGLUTAMYLASE"/>
    <property type="match status" value="1"/>
</dbReference>
<evidence type="ECO:0000256" key="1">
    <source>
        <dbReference type="ARBA" id="ARBA00006820"/>
    </source>
</evidence>
<dbReference type="GO" id="GO:0019098">
    <property type="term" value="P:reproductive behavior"/>
    <property type="evidence" value="ECO:0007669"/>
    <property type="project" value="UniProtKB-ARBA"/>
</dbReference>
<keyword evidence="9" id="KW-1185">Reference proteome</keyword>
<protein>
    <recommendedName>
        <fullName evidence="5">Tubulin--tyrosine ligase-like protein 5</fullName>
    </recommendedName>
</protein>
<reference evidence="9" key="1">
    <citation type="submission" date="2010-08" db="EMBL/GenBank/DDBJ databases">
        <authorList>
            <consortium name="Caenorhabditis japonica Sequencing Consortium"/>
            <person name="Wilson R.K."/>
        </authorList>
    </citation>
    <scope>NUCLEOTIDE SEQUENCE [LARGE SCALE GENOMIC DNA]</scope>
    <source>
        <strain evidence="9">DF5081</strain>
    </source>
</reference>
<dbReference type="Pfam" id="PF10154">
    <property type="entry name" value="Fy-3"/>
    <property type="match status" value="1"/>
</dbReference>
<feature type="compositionally biased region" description="Acidic residues" evidence="7">
    <location>
        <begin position="913"/>
        <end position="924"/>
    </location>
</feature>
<organism evidence="8 9">
    <name type="scientific">Caenorhabditis japonica</name>
    <dbReference type="NCBI Taxonomy" id="281687"/>
    <lineage>
        <taxon>Eukaryota</taxon>
        <taxon>Metazoa</taxon>
        <taxon>Ecdysozoa</taxon>
        <taxon>Nematoda</taxon>
        <taxon>Chromadorea</taxon>
        <taxon>Rhabditida</taxon>
        <taxon>Rhabditina</taxon>
        <taxon>Rhabditomorpha</taxon>
        <taxon>Rhabditoidea</taxon>
        <taxon>Rhabditidae</taxon>
        <taxon>Peloderinae</taxon>
        <taxon>Caenorhabditis</taxon>
    </lineage>
</organism>
<dbReference type="InterPro" id="IPR004344">
    <property type="entry name" value="TTL/TTLL_fam"/>
</dbReference>
<dbReference type="InterPro" id="IPR019311">
    <property type="entry name" value="Fy-3"/>
</dbReference>
<dbReference type="GO" id="GO:0015631">
    <property type="term" value="F:tubulin binding"/>
    <property type="evidence" value="ECO:0007669"/>
    <property type="project" value="TreeGrafter"/>
</dbReference>
<reference evidence="8" key="2">
    <citation type="submission" date="2022-06" db="UniProtKB">
        <authorList>
            <consortium name="EnsemblMetazoa"/>
        </authorList>
    </citation>
    <scope>IDENTIFICATION</scope>
    <source>
        <strain evidence="8">DF5081</strain>
    </source>
</reference>
<proteinExistence type="inferred from homology"/>
<dbReference type="InterPro" id="IPR043472">
    <property type="entry name" value="Macro_dom-like"/>
</dbReference>
<evidence type="ECO:0000256" key="4">
    <source>
        <dbReference type="ARBA" id="ARBA00022840"/>
    </source>
</evidence>
<feature type="region of interest" description="Disordered" evidence="7">
    <location>
        <begin position="1015"/>
        <end position="1045"/>
    </location>
</feature>
<dbReference type="PROSITE" id="PS51221">
    <property type="entry name" value="TTL"/>
    <property type="match status" value="1"/>
</dbReference>
<dbReference type="EnsemblMetazoa" id="CJA10383b.1">
    <property type="protein sequence ID" value="CJA10383b.1"/>
    <property type="gene ID" value="WBGene00129587"/>
</dbReference>